<feature type="domain" description="Nucleoprotein TPR/MLP1-2" evidence="6">
    <location>
        <begin position="851"/>
        <end position="979"/>
    </location>
</feature>
<dbReference type="InterPro" id="IPR057974">
    <property type="entry name" value="NUA/TPR/MLP1-2-like_dom"/>
</dbReference>
<dbReference type="GO" id="GO:0006606">
    <property type="term" value="P:protein import into nucleus"/>
    <property type="evidence" value="ECO:0007669"/>
    <property type="project" value="InterPro"/>
</dbReference>
<feature type="compositionally biased region" description="Low complexity" evidence="5">
    <location>
        <begin position="1462"/>
        <end position="1493"/>
    </location>
</feature>
<evidence type="ECO:0000256" key="3">
    <source>
        <dbReference type="ARBA" id="ARBA00023242"/>
    </source>
</evidence>
<keyword evidence="3" id="KW-0539">Nucleus</keyword>
<organism evidence="9 10">
    <name type="scientific">Coccidioides immitis H538.4</name>
    <dbReference type="NCBI Taxonomy" id="396776"/>
    <lineage>
        <taxon>Eukaryota</taxon>
        <taxon>Fungi</taxon>
        <taxon>Dikarya</taxon>
        <taxon>Ascomycota</taxon>
        <taxon>Pezizomycotina</taxon>
        <taxon>Eurotiomycetes</taxon>
        <taxon>Eurotiomycetidae</taxon>
        <taxon>Onygenales</taxon>
        <taxon>Onygenaceae</taxon>
        <taxon>Coccidioides</taxon>
    </lineage>
</organism>
<dbReference type="GO" id="GO:0017056">
    <property type="term" value="F:structural constituent of nuclear pore"/>
    <property type="evidence" value="ECO:0007669"/>
    <property type="project" value="TreeGrafter"/>
</dbReference>
<feature type="region of interest" description="Disordered" evidence="5">
    <location>
        <begin position="1440"/>
        <end position="1664"/>
    </location>
</feature>
<feature type="compositionally biased region" description="Low complexity" evidence="5">
    <location>
        <begin position="1570"/>
        <end position="1591"/>
    </location>
</feature>
<evidence type="ECO:0000259" key="6">
    <source>
        <dbReference type="Pfam" id="PF07926"/>
    </source>
</evidence>
<feature type="compositionally biased region" description="Low complexity" evidence="5">
    <location>
        <begin position="1504"/>
        <end position="1534"/>
    </location>
</feature>
<evidence type="ECO:0000313" key="10">
    <source>
        <dbReference type="Proteomes" id="UP000054563"/>
    </source>
</evidence>
<dbReference type="GO" id="GO:0006406">
    <property type="term" value="P:mRNA export from nucleus"/>
    <property type="evidence" value="ECO:0007669"/>
    <property type="project" value="TreeGrafter"/>
</dbReference>
<dbReference type="InterPro" id="IPR012929">
    <property type="entry name" value="Nucleoprot-TPR/MLP1-2_dom"/>
</dbReference>
<keyword evidence="2 4" id="KW-0175">Coiled coil</keyword>
<dbReference type="EMBL" id="DS016999">
    <property type="protein sequence ID" value="KMU87665.1"/>
    <property type="molecule type" value="Genomic_DNA"/>
</dbReference>
<dbReference type="Pfam" id="PF07926">
    <property type="entry name" value="TPR_MLP1_2"/>
    <property type="match status" value="1"/>
</dbReference>
<evidence type="ECO:0000256" key="1">
    <source>
        <dbReference type="ARBA" id="ARBA00004123"/>
    </source>
</evidence>
<dbReference type="GO" id="GO:0005643">
    <property type="term" value="C:nuclear pore"/>
    <property type="evidence" value="ECO:0007669"/>
    <property type="project" value="TreeGrafter"/>
</dbReference>
<feature type="compositionally biased region" description="Pro residues" evidence="5">
    <location>
        <begin position="1449"/>
        <end position="1461"/>
    </location>
</feature>
<evidence type="ECO:0000259" key="8">
    <source>
        <dbReference type="Pfam" id="PF25785"/>
    </source>
</evidence>
<protein>
    <submittedName>
        <fullName evidence="9">Uncharacterized protein</fullName>
    </submittedName>
</protein>
<dbReference type="VEuPathDB" id="FungiDB:CIHG_06058"/>
<feature type="coiled-coil region" evidence="4">
    <location>
        <begin position="747"/>
        <end position="968"/>
    </location>
</feature>
<dbReference type="Pfam" id="PF25481">
    <property type="entry name" value="Nucleoprot-TPR"/>
    <property type="match status" value="1"/>
</dbReference>
<dbReference type="Pfam" id="PF25785">
    <property type="entry name" value="TPR"/>
    <property type="match status" value="1"/>
</dbReference>
<accession>A0A0J8RR79</accession>
<feature type="coiled-coil region" evidence="4">
    <location>
        <begin position="1348"/>
        <end position="1382"/>
    </location>
</feature>
<reference evidence="10" key="1">
    <citation type="journal article" date="2010" name="Genome Res.">
        <title>Population genomic sequencing of Coccidioides fungi reveals recent hybridization and transposon control.</title>
        <authorList>
            <person name="Neafsey D.E."/>
            <person name="Barker B.M."/>
            <person name="Sharpton T.J."/>
            <person name="Stajich J.E."/>
            <person name="Park D.J."/>
            <person name="Whiston E."/>
            <person name="Hung C.-Y."/>
            <person name="McMahan C."/>
            <person name="White J."/>
            <person name="Sykes S."/>
            <person name="Heiman D."/>
            <person name="Young S."/>
            <person name="Zeng Q."/>
            <person name="Abouelleil A."/>
            <person name="Aftuck L."/>
            <person name="Bessette D."/>
            <person name="Brown A."/>
            <person name="FitzGerald M."/>
            <person name="Lui A."/>
            <person name="Macdonald J.P."/>
            <person name="Priest M."/>
            <person name="Orbach M.J."/>
            <person name="Galgiani J.N."/>
            <person name="Kirkland T.N."/>
            <person name="Cole G.T."/>
            <person name="Birren B.W."/>
            <person name="Henn M.R."/>
            <person name="Taylor J.W."/>
            <person name="Rounsley S.D."/>
        </authorList>
    </citation>
    <scope>NUCLEOTIDE SEQUENCE [LARGE SCALE GENOMIC DNA]</scope>
    <source>
        <strain evidence="10">H538.4</strain>
    </source>
</reference>
<feature type="coiled-coil region" evidence="4">
    <location>
        <begin position="1093"/>
        <end position="1266"/>
    </location>
</feature>
<sequence>MATAAVDIPFLSSHYSIPQATLTTLTENPTVDLVGQLLKGIAAKARETEELKSDKLRLEVEFENTARVYCRNERKTTDSDWRNRKYLLKKNNEWFENELQTKSAEYLKFRKEKAARISELQRQNEETNSNIDTLRRNETSLKQRLDEVEQKYEESLTSVQYLKEEAIKQTESFRIELDSAGRLAQLQQNAAETAKKRVQECQLALEKAKDDAAQELSRLRAEIETEHSDKEAAERRVAELELAVKQLESEVASGRNQPSTPMRGLNGGISTPLRPSTPVGSFSPRSARTKGGLTLTQMYTEYDKMRTLLAAEQKNNQELKTAMDEMVQDLESSKPEIDELRADHSRLEASVIEMSGLLDAASKEREEATREARKWQGHVEGLEREGNILRQQLRDLSAQVKVLVMEVHLLGSGEKDYNRDELEKIASEGIDETADNMNNTGRFITRHMTTFKNLNELQTQNVTLRRMLRELGDKLEGEEARKRDLSYQKDQDELKELRSRVQTYRDEMASLVAQTKSYIKERDTFRSMLLRRREIGETTSPFSQSLPLGAVPPSLDSAPAQPSEGPDYAELLRKLQAHFDSFRQETATDHSSLKQQVNDLTRKNGELQSEISHTLNATLQSMLSEREHTESETRRRLQSTIESLESELQSTKRKLSDETEDAKKLALRREFDQEQTQKRIEDLVTSLGSIREELVATKTSKDHLQSRVDELSVELKSAEERLVVLQPSTTAAEEAPEAGEGTGLSREQELAVEVSELKRDLELARSELTHAQEQAEDYKAISQATEERLQALNDTNEQYREDTDRLLEEKNSTISELEKRVEDLSTELAASNGELSKLRDQEAQYQRRLDDQKSTMDAEITRLKEQQERYEAAAQFHQQDLKAQAEIAQNAQQNYENELVKHAEAAKHLQTVRAEANQLKLEAVDLKTQAESAKSNLTREEENWNEMKGRYEKEIEELSRRREEVLSQNTILHGQLESITKQISSLQRDRAGIPEDGETETASGSDLEGLQEVIKFLRREKEIVDVQYHLSTQESKRLRQQLDYTQTQLEDTRLKLEQQRRAEAESEQHALSHNKLLETLNELNLFRESSVTLRNQVKQLEASVDEKAKLTDELQQQIEPLQTRIRELEDNLETKDGEMKLLQSDRDRWQQRTQNILQKYDRVDPAELEAMKEKLETLKKERDEAVSARETLEAQASTFPEQLKQAEDRTQELRTRLTEQFKARSKELTGRINAKQLELNSVIQEKEQINQELDRAREELNLMKSRPPETVAAAPVTQDTIESQPPNAPPPEAANSGDVNASEEKIKELEEKCCLTQQLVNLLLRMRLSRNIIKNNIRNAINKEKEAMGNKEGQAQRDMEAMKELEKKFNEEKENILKERDQKISSAVELAEKRLLAKVSMTEGRARNAQAKIEVVQKAASDTPQRPVAEVWEIAKAAKPVVAQQAAPKPLPPASPAPPASAPAQSPAPTAPATPSQQKVTPTQTLMPTPQQPAEHLPPTAKSTTHQPEQQQLQQPQAAATAATADQAPTQQATGLPNRPPQAAQPVAGAVRPSVARGGRGRECRVAHNMQMQGQQFQQQHAGRGSAISRGRGMRGGGQGRGGAQHIQTGNLPQGAGQASPRGGRGGLNAQARQFIPHGKRARDDGGDADANAGKRMRGGGAGQ</sequence>
<feature type="region of interest" description="Disordered" evidence="5">
    <location>
        <begin position="250"/>
        <end position="289"/>
    </location>
</feature>
<evidence type="ECO:0000256" key="4">
    <source>
        <dbReference type="SAM" id="Coils"/>
    </source>
</evidence>
<feature type="coiled-coil region" evidence="4">
    <location>
        <begin position="302"/>
        <end position="399"/>
    </location>
</feature>
<evidence type="ECO:0000313" key="9">
    <source>
        <dbReference type="EMBL" id="KMU87665.1"/>
    </source>
</evidence>
<proteinExistence type="predicted"/>
<gene>
    <name evidence="9" type="ORF">CIHG_06058</name>
</gene>
<dbReference type="PANTHER" id="PTHR18898">
    <property type="entry name" value="NUCLEOPROTEIN TPR-RELATED"/>
    <property type="match status" value="1"/>
</dbReference>
<feature type="region of interest" description="Disordered" evidence="5">
    <location>
        <begin position="1268"/>
        <end position="1299"/>
    </location>
</feature>
<dbReference type="OrthoDB" id="343070at2759"/>
<evidence type="ECO:0000256" key="5">
    <source>
        <dbReference type="SAM" id="MobiDB-lite"/>
    </source>
</evidence>
<evidence type="ECO:0000259" key="7">
    <source>
        <dbReference type="Pfam" id="PF25481"/>
    </source>
</evidence>
<comment type="subcellular location">
    <subcellularLocation>
        <location evidence="1">Nucleus</location>
    </subcellularLocation>
</comment>
<feature type="compositionally biased region" description="Low complexity" evidence="5">
    <location>
        <begin position="1541"/>
        <end position="1553"/>
    </location>
</feature>
<feature type="coiled-coil region" evidence="4">
    <location>
        <begin position="110"/>
        <end position="165"/>
    </location>
</feature>
<feature type="coiled-coil region" evidence="4">
    <location>
        <begin position="454"/>
        <end position="514"/>
    </location>
</feature>
<feature type="region of interest" description="Disordered" evidence="5">
    <location>
        <begin position="538"/>
        <end position="566"/>
    </location>
</feature>
<feature type="coiled-coil region" evidence="4">
    <location>
        <begin position="634"/>
        <end position="668"/>
    </location>
</feature>
<feature type="compositionally biased region" description="Gly residues" evidence="5">
    <location>
        <begin position="1594"/>
        <end position="1603"/>
    </location>
</feature>
<dbReference type="InterPro" id="IPR057577">
    <property type="entry name" value="Nucleoprot-TPR/MLP1_dom"/>
</dbReference>
<name>A0A0J8RR79_COCIT</name>
<dbReference type="STRING" id="396776.A0A0J8RR79"/>
<evidence type="ECO:0000256" key="2">
    <source>
        <dbReference type="ARBA" id="ARBA00023054"/>
    </source>
</evidence>
<dbReference type="PANTHER" id="PTHR18898:SF2">
    <property type="entry name" value="NUCLEOPROTEIN TPR"/>
    <property type="match status" value="1"/>
</dbReference>
<dbReference type="Proteomes" id="UP000054563">
    <property type="component" value="Unassembled WGS sequence"/>
</dbReference>
<feature type="domain" description="Nucleoprotein TPR/MPL1" evidence="7">
    <location>
        <begin position="85"/>
        <end position="147"/>
    </location>
</feature>
<feature type="domain" description="NUA/TPR/MLP1-2-like" evidence="8">
    <location>
        <begin position="371"/>
        <end position="480"/>
    </location>
</feature>